<dbReference type="EMBL" id="CP001099">
    <property type="protein sequence ID" value="ACF11375.1"/>
    <property type="molecule type" value="Genomic_DNA"/>
</dbReference>
<gene>
    <name evidence="1" type="ordered locus">Cpar_0967</name>
</gene>
<accession>B3QN72</accession>
<proteinExistence type="predicted"/>
<dbReference type="HOGENOM" id="CLU_1406533_0_0_10"/>
<dbReference type="AlphaFoldDB" id="B3QN72"/>
<dbReference type="eggNOG" id="ENOG502ZV94">
    <property type="taxonomic scope" value="Bacteria"/>
</dbReference>
<protein>
    <submittedName>
        <fullName evidence="1">Uncharacterized protein</fullName>
    </submittedName>
</protein>
<sequence length="174" mass="19661">MSSIEFLRELYEEYLDWYLSIAEENGVLPRSISGVDADGKQFIYLIDGLTLQPMARNKYLRYVLDEHQSVAYAYGGLALRGDSDLGQIEEVLDVVAADANQYVMGHWQVIRGEGNKVTSLRPMGVTEGTDPEKHPASWYLAGAIRFTDKEKEKYGTLWDEAQPSVMFNDRNAAE</sequence>
<name>B3QN72_CHLP8</name>
<dbReference type="Proteomes" id="UP000008811">
    <property type="component" value="Chromosome"/>
</dbReference>
<dbReference type="RefSeq" id="WP_012502208.1">
    <property type="nucleotide sequence ID" value="NC_011027.1"/>
</dbReference>
<evidence type="ECO:0000313" key="2">
    <source>
        <dbReference type="Proteomes" id="UP000008811"/>
    </source>
</evidence>
<dbReference type="STRING" id="517417.Cpar_0967"/>
<keyword evidence="2" id="KW-1185">Reference proteome</keyword>
<reference evidence="1" key="1">
    <citation type="submission" date="2008-06" db="EMBL/GenBank/DDBJ databases">
        <title>Complete sequence of Chlorobaculum parvum NCIB 8327.</title>
        <authorList>
            <consortium name="US DOE Joint Genome Institute"/>
            <person name="Lucas S."/>
            <person name="Copeland A."/>
            <person name="Lapidus A."/>
            <person name="Glavina del Rio T."/>
            <person name="Dalin E."/>
            <person name="Tice H."/>
            <person name="Bruce D."/>
            <person name="Goodwin L."/>
            <person name="Pitluck S."/>
            <person name="Schmutz J."/>
            <person name="Larimer F."/>
            <person name="Land M."/>
            <person name="Hauser L."/>
            <person name="Kyrpides N."/>
            <person name="Mikhailova N."/>
            <person name="Zhao F."/>
            <person name="Li T."/>
            <person name="Liu Z."/>
            <person name="Overmann J."/>
            <person name="Bryant D.A."/>
            <person name="Richardson P."/>
        </authorList>
    </citation>
    <scope>NUCLEOTIDE SEQUENCE [LARGE SCALE GENOMIC DNA]</scope>
    <source>
        <strain evidence="1">NCIB 8327</strain>
    </source>
</reference>
<evidence type="ECO:0000313" key="1">
    <source>
        <dbReference type="EMBL" id="ACF11375.1"/>
    </source>
</evidence>
<dbReference type="OrthoDB" id="594819at2"/>
<dbReference type="KEGG" id="cpc:Cpar_0967"/>
<organism evidence="1 2">
    <name type="scientific">Chlorobaculum parvum (strain DSM 263 / NCIMB 8327)</name>
    <name type="common">Chlorobium vibrioforme subsp. thiosulfatophilum</name>
    <dbReference type="NCBI Taxonomy" id="517417"/>
    <lineage>
        <taxon>Bacteria</taxon>
        <taxon>Pseudomonadati</taxon>
        <taxon>Chlorobiota</taxon>
        <taxon>Chlorobiia</taxon>
        <taxon>Chlorobiales</taxon>
        <taxon>Chlorobiaceae</taxon>
        <taxon>Chlorobaculum</taxon>
    </lineage>
</organism>